<sequence length="728" mass="74149">MSVAAAVPHSQSALPPSADAATLAWARSAAFVSPQAPVALAASSSQTHPALAAPCATTPPLPPLTAQLPGVYQDAPCNGVVHGCGFDSESDRLHPDACPLHQQSQSSWVQSVDLIAAGHSERTCGGDCHCGGGCSPPAAGGGPGGGDDDEGYSSGADQGSDGLVVRRQAHLHASTSRATAVASAVVVTVAAAMSSSSGGGSQPPPTPQPGRDPVEVSFGPTLSSELQGCPASPQPPIPLCGARASGSGRVSGGGGGAAAAAAAPRRPAYGVKASAMTSQISAAQRNRAAAVIQAAWRGFRIRRLYLRLIVWRLRPPTRQQQQQQESNSGIREFPPIPDLPAVSLFTQHGRPGRFRSVKRRVWFDMEGPFFPSPSSSATTTTATTTAAAAAAVATATTPANAAATTAFAADALAPEPALLKPQAAPPQAAAPPPPPQSQQPQQPQPRRGPPVPLRLLVPPRAEADVPMSEVERILAGGFWRVEEPAAGGSTAAGGGGDGGDGAGGGAGEQGLSLYMRAKMRQEEREAEEALQMLSYEPHDLKHILGSLKERTLERLGSLGRTIGETLSSGLHLNLNMNMNLGRSLPLGGWASRGGCGGHGQAQGPGFGHRHWPGGGGGGGGGGQQAHGGQQARSLPRAGRWGAAAGGGRPRLQLYCAAPAPSVTSTSTAPTGSCGAGEWSLRVPLLTVVDPEGHSHTTEVEPSGVAIPVPIAVNWQRYRSRSHVSRMSF</sequence>
<feature type="region of interest" description="Disordered" evidence="1">
    <location>
        <begin position="485"/>
        <end position="509"/>
    </location>
</feature>
<name>A0A9W6BEZ6_9CHLO</name>
<dbReference type="Pfam" id="PF00612">
    <property type="entry name" value="IQ"/>
    <property type="match status" value="1"/>
</dbReference>
<dbReference type="PROSITE" id="PS50096">
    <property type="entry name" value="IQ"/>
    <property type="match status" value="1"/>
</dbReference>
<organism evidence="2 3">
    <name type="scientific">Pleodorina starrii</name>
    <dbReference type="NCBI Taxonomy" id="330485"/>
    <lineage>
        <taxon>Eukaryota</taxon>
        <taxon>Viridiplantae</taxon>
        <taxon>Chlorophyta</taxon>
        <taxon>core chlorophytes</taxon>
        <taxon>Chlorophyceae</taxon>
        <taxon>CS clade</taxon>
        <taxon>Chlamydomonadales</taxon>
        <taxon>Volvocaceae</taxon>
        <taxon>Pleodorina</taxon>
    </lineage>
</organism>
<feature type="compositionally biased region" description="Pro residues" evidence="1">
    <location>
        <begin position="428"/>
        <end position="452"/>
    </location>
</feature>
<dbReference type="SMART" id="SM00015">
    <property type="entry name" value="IQ"/>
    <property type="match status" value="1"/>
</dbReference>
<evidence type="ECO:0000313" key="3">
    <source>
        <dbReference type="Proteomes" id="UP001165080"/>
    </source>
</evidence>
<comment type="caution">
    <text evidence="2">The sequence shown here is derived from an EMBL/GenBank/DDBJ whole genome shotgun (WGS) entry which is preliminary data.</text>
</comment>
<dbReference type="EMBL" id="BRXU01000004">
    <property type="protein sequence ID" value="GLC50996.1"/>
    <property type="molecule type" value="Genomic_DNA"/>
</dbReference>
<feature type="region of interest" description="Disordered" evidence="1">
    <location>
        <begin position="139"/>
        <end position="160"/>
    </location>
</feature>
<feature type="region of interest" description="Disordered" evidence="1">
    <location>
        <begin position="194"/>
        <end position="235"/>
    </location>
</feature>
<dbReference type="CDD" id="cd23767">
    <property type="entry name" value="IQCD"/>
    <property type="match status" value="1"/>
</dbReference>
<proteinExistence type="predicted"/>
<feature type="compositionally biased region" description="Gly residues" evidence="1">
    <location>
        <begin position="597"/>
        <end position="625"/>
    </location>
</feature>
<feature type="region of interest" description="Disordered" evidence="1">
    <location>
        <begin position="597"/>
        <end position="644"/>
    </location>
</feature>
<accession>A0A9W6BEZ6</accession>
<dbReference type="InterPro" id="IPR000048">
    <property type="entry name" value="IQ_motif_EF-hand-BS"/>
</dbReference>
<dbReference type="OrthoDB" id="550408at2759"/>
<feature type="region of interest" description="Disordered" evidence="1">
    <location>
        <begin position="422"/>
        <end position="454"/>
    </location>
</feature>
<protein>
    <submittedName>
        <fullName evidence="2">Uncharacterized protein</fullName>
    </submittedName>
</protein>
<reference evidence="2 3" key="1">
    <citation type="journal article" date="2023" name="Commun. Biol.">
        <title>Reorganization of the ancestral sex-determining regions during the evolution of trioecy in Pleodorina starrii.</title>
        <authorList>
            <person name="Takahashi K."/>
            <person name="Suzuki S."/>
            <person name="Kawai-Toyooka H."/>
            <person name="Yamamoto K."/>
            <person name="Hamaji T."/>
            <person name="Ootsuki R."/>
            <person name="Yamaguchi H."/>
            <person name="Kawachi M."/>
            <person name="Higashiyama T."/>
            <person name="Nozaki H."/>
        </authorList>
    </citation>
    <scope>NUCLEOTIDE SEQUENCE [LARGE SCALE GENOMIC DNA]</scope>
    <source>
        <strain evidence="2 3">NIES-4479</strain>
    </source>
</reference>
<feature type="compositionally biased region" description="Gly residues" evidence="1">
    <location>
        <begin position="490"/>
        <end position="508"/>
    </location>
</feature>
<dbReference type="AlphaFoldDB" id="A0A9W6BEZ6"/>
<evidence type="ECO:0000313" key="2">
    <source>
        <dbReference type="EMBL" id="GLC50996.1"/>
    </source>
</evidence>
<gene>
    <name evidence="2" type="primary">PLESTMB000550</name>
    <name evidence="2" type="ORF">PLESTB_000454700</name>
</gene>
<evidence type="ECO:0000256" key="1">
    <source>
        <dbReference type="SAM" id="MobiDB-lite"/>
    </source>
</evidence>
<dbReference type="Proteomes" id="UP001165080">
    <property type="component" value="Unassembled WGS sequence"/>
</dbReference>
<keyword evidence="3" id="KW-1185">Reference proteome</keyword>
<feature type="region of interest" description="Disordered" evidence="1">
    <location>
        <begin position="316"/>
        <end position="335"/>
    </location>
</feature>
<feature type="compositionally biased region" description="Low complexity" evidence="1">
    <location>
        <begin position="626"/>
        <end position="642"/>
    </location>
</feature>